<dbReference type="eggNOG" id="arCOG09852">
    <property type="taxonomic scope" value="Archaea"/>
</dbReference>
<dbReference type="AlphaFoldDB" id="G7VED2"/>
<sequence length="188" mass="21752">MIYIYSVPKTHFFLPSLLPRGVSLLLPLPRCDLLLLHAYGHLSKSELLAKLGLSDGFYMRRRQLIALLPTLSKLYHVRCYAELEEERARERLFYEVAKAVYTQFYHGAAAEVRVDIGKTCPEGGVVVVDNYIDYMRMRSCGDWVYLAEPRPTPVEEYLLSGRLDVDKYLKFLHMVYARGYEEAVSSLY</sequence>
<dbReference type="HOGENOM" id="CLU_1438165_0_0_2"/>
<organism evidence="1 2">
    <name type="scientific">Pyrobaculum ferrireducens</name>
    <dbReference type="NCBI Taxonomy" id="1104324"/>
    <lineage>
        <taxon>Archaea</taxon>
        <taxon>Thermoproteota</taxon>
        <taxon>Thermoprotei</taxon>
        <taxon>Thermoproteales</taxon>
        <taxon>Thermoproteaceae</taxon>
        <taxon>Pyrobaculum</taxon>
    </lineage>
</organism>
<dbReference type="OrthoDB" id="23451at2157"/>
<dbReference type="STRING" id="1104324.P186_2719"/>
<name>G7VED2_9CREN</name>
<protein>
    <submittedName>
        <fullName evidence="1">Uncharacterized protein</fullName>
    </submittedName>
</protein>
<accession>G7VED2</accession>
<proteinExistence type="predicted"/>
<keyword evidence="2" id="KW-1185">Reference proteome</keyword>
<dbReference type="GeneID" id="11594322"/>
<dbReference type="RefSeq" id="WP_014289927.1">
    <property type="nucleotide sequence ID" value="NC_016645.1"/>
</dbReference>
<evidence type="ECO:0000313" key="1">
    <source>
        <dbReference type="EMBL" id="AET34102.1"/>
    </source>
</evidence>
<dbReference type="BioCyc" id="PSP1104324:GJSN-2663-MONOMER"/>
<reference evidence="1 2" key="1">
    <citation type="journal article" date="2012" name="J. Bacteriol.">
        <title>Complete genome sequence of strain 1860, a crenarchaeon of the genus pyrobaculum able to grow with various electron acceptors.</title>
        <authorList>
            <person name="Mardanov A.V."/>
            <person name="Gumerov V.M."/>
            <person name="Slobodkina G.B."/>
            <person name="Beletsky A.V."/>
            <person name="Bonch-Osmolovskaya E.A."/>
            <person name="Ravin N.V."/>
            <person name="Skryabin K.G."/>
        </authorList>
    </citation>
    <scope>NUCLEOTIDE SEQUENCE [LARGE SCALE GENOMIC DNA]</scope>
    <source>
        <strain evidence="1 2">1860</strain>
    </source>
</reference>
<dbReference type="KEGG" id="pyr:P186_2719"/>
<gene>
    <name evidence="1" type="ORF">P186_2719</name>
</gene>
<evidence type="ECO:0000313" key="2">
    <source>
        <dbReference type="Proteomes" id="UP000005867"/>
    </source>
</evidence>
<dbReference type="Proteomes" id="UP000005867">
    <property type="component" value="Chromosome"/>
</dbReference>
<dbReference type="EMBL" id="CP003098">
    <property type="protein sequence ID" value="AET34102.1"/>
    <property type="molecule type" value="Genomic_DNA"/>
</dbReference>